<proteinExistence type="predicted"/>
<dbReference type="Proteomes" id="UP000887576">
    <property type="component" value="Unplaced"/>
</dbReference>
<sequence length="170" mass="19380">MHSPEPSSSLALVRYSDKKPKIKLGLSKEMYDKLIVHHLSSRLNYKSAKLAEGFAKKVMFLEKNMWELSTLGGAYAAMCPYAESFKNLLMNVSKSQYKVASELGNDLYKSRSRIYIANALAYNGDFDKALEIIEREVRYNSKILTDRCTATMAIAMRDKIKKMKKLSDCK</sequence>
<dbReference type="WBParaSite" id="JU765_v2.g16264.t1">
    <property type="protein sequence ID" value="JU765_v2.g16264.t1"/>
    <property type="gene ID" value="JU765_v2.g16264"/>
</dbReference>
<protein>
    <submittedName>
        <fullName evidence="2">Tetratricopeptide repeat protein</fullName>
    </submittedName>
</protein>
<name>A0AC34QH11_9BILA</name>
<evidence type="ECO:0000313" key="1">
    <source>
        <dbReference type="Proteomes" id="UP000887576"/>
    </source>
</evidence>
<evidence type="ECO:0000313" key="2">
    <source>
        <dbReference type="WBParaSite" id="JU765_v2.g16264.t1"/>
    </source>
</evidence>
<accession>A0AC34QH11</accession>
<reference evidence="2" key="1">
    <citation type="submission" date="2022-11" db="UniProtKB">
        <authorList>
            <consortium name="WormBaseParasite"/>
        </authorList>
    </citation>
    <scope>IDENTIFICATION</scope>
</reference>
<organism evidence="1 2">
    <name type="scientific">Panagrolaimus sp. JU765</name>
    <dbReference type="NCBI Taxonomy" id="591449"/>
    <lineage>
        <taxon>Eukaryota</taxon>
        <taxon>Metazoa</taxon>
        <taxon>Ecdysozoa</taxon>
        <taxon>Nematoda</taxon>
        <taxon>Chromadorea</taxon>
        <taxon>Rhabditida</taxon>
        <taxon>Tylenchina</taxon>
        <taxon>Panagrolaimomorpha</taxon>
        <taxon>Panagrolaimoidea</taxon>
        <taxon>Panagrolaimidae</taxon>
        <taxon>Panagrolaimus</taxon>
    </lineage>
</organism>